<dbReference type="InterPro" id="IPR041117">
    <property type="entry name" value="SoxA_A3"/>
</dbReference>
<dbReference type="InterPro" id="IPR006222">
    <property type="entry name" value="GCVT_N"/>
</dbReference>
<dbReference type="SUPFAM" id="SSF101790">
    <property type="entry name" value="Aminomethyltransferase beta-barrel domain"/>
    <property type="match status" value="1"/>
</dbReference>
<evidence type="ECO:0000256" key="2">
    <source>
        <dbReference type="ARBA" id="ARBA00023002"/>
    </source>
</evidence>
<feature type="region of interest" description="Disordered" evidence="3">
    <location>
        <begin position="538"/>
        <end position="557"/>
    </location>
</feature>
<dbReference type="InterPro" id="IPR042204">
    <property type="entry name" value="2Fe-2S-bd_N"/>
</dbReference>
<dbReference type="RefSeq" id="WP_350395382.1">
    <property type="nucleotide sequence ID" value="NZ_JBELQE010000080.1"/>
</dbReference>
<dbReference type="Proteomes" id="UP001480955">
    <property type="component" value="Unassembled WGS sequence"/>
</dbReference>
<feature type="domain" description="Aminomethyltransferase C-terminal" evidence="5">
    <location>
        <begin position="955"/>
        <end position="1040"/>
    </location>
</feature>
<feature type="compositionally biased region" description="Pro residues" evidence="3">
    <location>
        <begin position="33"/>
        <end position="45"/>
    </location>
</feature>
<keyword evidence="2" id="KW-0560">Oxidoreductase</keyword>
<dbReference type="Pfam" id="PF13510">
    <property type="entry name" value="Fer2_4"/>
    <property type="match status" value="1"/>
</dbReference>
<dbReference type="InterPro" id="IPR006277">
    <property type="entry name" value="Sarcosine_oxidase_asu"/>
</dbReference>
<dbReference type="Pfam" id="PF08669">
    <property type="entry name" value="GCV_T_C"/>
    <property type="match status" value="1"/>
</dbReference>
<dbReference type="PIRSF" id="PIRSF037980">
    <property type="entry name" value="SoxA"/>
    <property type="match status" value="1"/>
</dbReference>
<feature type="domain" description="GCVT N-terminal" evidence="4">
    <location>
        <begin position="662"/>
        <end position="934"/>
    </location>
</feature>
<keyword evidence="8" id="KW-1185">Reference proteome</keyword>
<dbReference type="InterPro" id="IPR029043">
    <property type="entry name" value="GcvT/YgfZ_C"/>
</dbReference>
<dbReference type="PRINTS" id="PR00469">
    <property type="entry name" value="PNDRDTASEII"/>
</dbReference>
<evidence type="ECO:0000313" key="8">
    <source>
        <dbReference type="Proteomes" id="UP001480955"/>
    </source>
</evidence>
<dbReference type="PRINTS" id="PR00368">
    <property type="entry name" value="FADPNR"/>
</dbReference>
<organism evidence="7 8">
    <name type="scientific">Methylorubrum podarium</name>
    <dbReference type="NCBI Taxonomy" id="200476"/>
    <lineage>
        <taxon>Bacteria</taxon>
        <taxon>Pseudomonadati</taxon>
        <taxon>Pseudomonadota</taxon>
        <taxon>Alphaproteobacteria</taxon>
        <taxon>Hyphomicrobiales</taxon>
        <taxon>Methylobacteriaceae</taxon>
        <taxon>Methylorubrum</taxon>
    </lineage>
</organism>
<dbReference type="InterPro" id="IPR036188">
    <property type="entry name" value="FAD/NAD-bd_sf"/>
</dbReference>
<name>A0ABV1QNQ0_9HYPH</name>
<accession>A0ABV1QNQ0</accession>
<dbReference type="SUPFAM" id="SSF103025">
    <property type="entry name" value="Folate-binding domain"/>
    <property type="match status" value="1"/>
</dbReference>
<dbReference type="Gene3D" id="3.30.1360.120">
    <property type="entry name" value="Probable tRNA modification gtpase trme, domain 1"/>
    <property type="match status" value="1"/>
</dbReference>
<dbReference type="NCBIfam" id="TIGR01372">
    <property type="entry name" value="soxA"/>
    <property type="match status" value="1"/>
</dbReference>
<dbReference type="PANTHER" id="PTHR43757:SF2">
    <property type="entry name" value="AMINOMETHYLTRANSFERASE, MITOCHONDRIAL"/>
    <property type="match status" value="1"/>
</dbReference>
<comment type="similarity">
    <text evidence="1">Belongs to the GcvT family.</text>
</comment>
<feature type="domain" description="SoxA A3" evidence="6">
    <location>
        <begin position="563"/>
        <end position="646"/>
    </location>
</feature>
<dbReference type="PANTHER" id="PTHR43757">
    <property type="entry name" value="AMINOMETHYLTRANSFERASE"/>
    <property type="match status" value="1"/>
</dbReference>
<evidence type="ECO:0000256" key="3">
    <source>
        <dbReference type="SAM" id="MobiDB-lite"/>
    </source>
</evidence>
<reference evidence="7 8" key="1">
    <citation type="submission" date="2024-06" db="EMBL/GenBank/DDBJ databases">
        <authorList>
            <person name="Campbell A.G."/>
        </authorList>
    </citation>
    <scope>NUCLEOTIDE SEQUENCE [LARGE SCALE GENOMIC DNA]</scope>
    <source>
        <strain evidence="7 8">EM12</strain>
    </source>
</reference>
<dbReference type="EMBL" id="JBELQE010000080">
    <property type="protein sequence ID" value="MER2250976.1"/>
    <property type="molecule type" value="Genomic_DNA"/>
</dbReference>
<dbReference type="Pfam" id="PF01571">
    <property type="entry name" value="GCV_T"/>
    <property type="match status" value="1"/>
</dbReference>
<dbReference type="Gene3D" id="3.10.20.440">
    <property type="entry name" value="2Fe-2S iron-sulphur cluster binding domain, sarcosine oxidase, alpha subunit, N-terminal domain"/>
    <property type="match status" value="1"/>
</dbReference>
<dbReference type="InterPro" id="IPR027266">
    <property type="entry name" value="TrmE/GcvT-like"/>
</dbReference>
<sequence>MLDREPQQSPPPSAGEGGPRVSEGRERGAPFPETSPPHPPAPRAPSPAAGGGISGGDTQPFRTATGGLIDRRRPRDFTFDGKRLTGCHGDTLASALLANGVRLVGRSFKYHRPRGILSAGSEEPNALVELRSGARREPNTRATMAELYEGLEATSQNRWPSLALDALSVNALLSPVFAAGFYYKTFMWPSALWEKLYEPMIRRAAGLGRAADAPDPDTYDHAHAHCDVLVIGGGPAGLSAALAAGRSGARVILVDEDFSIGGRLLAERREINGESGADWAARAVAELESLPEVRILSRTTLFGVYDHGAYGAVERVSDHLAVPAAHAPRQRLWRIVARRAVLAAGAIERPHIFGGNDRPGVMLAGAVRTYLNRYGVLPGRRLAVFTSSDDGWRTAADILAAGGGLAAVIDSRAAVPPALRRMAEAAGARVVTGGYVAGTKGHLGLSAIEVVDGYHSTETIACDGLAMANGWNPIVHLDSHLSRRPVWDEAIHAFVPGALASGMQAAGAAAGRFTLAECLETGAQAGAEAATECGFTATTETTPKTDPESVDHTPLWRVPKPRGKAFVDFQNDVAASDVELAHREGFRAVELLKRYTTLGMATDQGKTSNLAGLSIMAELTGKDIPSVGTTVFRPPFTPVAIGAFAGHHRGKAFRATRHLPSHAWAEENACVFVETGLWLRPAYFPRAGETDWLDTVVREVETVRARVGVCDVTTLGKIDIQGRDALAFIERVCANPFGTLPVGKARYAVLLREDGHVMDDGTIARIGETHYVMTASTANAARVMQHLEFCRQWLWPELDVQLASISEQWAQYAIAGPRARDTLRRVVDPGFDIGNEAFPFLAAAEITVGGGIPARLFRISFSGELAYELAVPARYGDAAWRAIMQAGLPYGITAYGSEALSVMRIEKGHAAGAEINGQTTARDLGLGGMLAKKKDYVGRLMKERPALTDPDRPILAGFRPVDPSDRLRAGAHFLRLDAEPSLEADEGVMTSVAYSPSLRSWIGIGLIRRGTERHGERVRAYDPVRGADIAVEICSPVFVDPKEEKLRV</sequence>
<dbReference type="Pfam" id="PF12831">
    <property type="entry name" value="FAD_oxidored"/>
    <property type="match status" value="1"/>
</dbReference>
<feature type="region of interest" description="Disordered" evidence="3">
    <location>
        <begin position="1"/>
        <end position="74"/>
    </location>
</feature>
<evidence type="ECO:0000259" key="5">
    <source>
        <dbReference type="Pfam" id="PF08669"/>
    </source>
</evidence>
<protein>
    <submittedName>
        <fullName evidence="7">Sarcosine oxidase subunit alpha family protein</fullName>
    </submittedName>
</protein>
<comment type="caution">
    <text evidence="7">The sequence shown here is derived from an EMBL/GenBank/DDBJ whole genome shotgun (WGS) entry which is preliminary data.</text>
</comment>
<dbReference type="InterPro" id="IPR028896">
    <property type="entry name" value="GcvT/YgfZ/DmdA"/>
</dbReference>
<evidence type="ECO:0000259" key="6">
    <source>
        <dbReference type="Pfam" id="PF17806"/>
    </source>
</evidence>
<evidence type="ECO:0000313" key="7">
    <source>
        <dbReference type="EMBL" id="MER2250976.1"/>
    </source>
</evidence>
<gene>
    <name evidence="7" type="ORF">ABS772_13730</name>
</gene>
<evidence type="ECO:0000256" key="1">
    <source>
        <dbReference type="ARBA" id="ARBA00008609"/>
    </source>
</evidence>
<dbReference type="Gene3D" id="3.50.50.60">
    <property type="entry name" value="FAD/NAD(P)-binding domain"/>
    <property type="match status" value="1"/>
</dbReference>
<dbReference type="InterPro" id="IPR013977">
    <property type="entry name" value="GcvT_C"/>
</dbReference>
<proteinExistence type="inferred from homology"/>
<dbReference type="SUPFAM" id="SSF51905">
    <property type="entry name" value="FAD/NAD(P)-binding domain"/>
    <property type="match status" value="1"/>
</dbReference>
<evidence type="ECO:0000259" key="4">
    <source>
        <dbReference type="Pfam" id="PF01571"/>
    </source>
</evidence>
<dbReference type="Pfam" id="PF17806">
    <property type="entry name" value="SO_alpha_A3"/>
    <property type="match status" value="1"/>
</dbReference>